<dbReference type="KEGG" id="ppsc:EHS13_06410"/>
<evidence type="ECO:0000259" key="1">
    <source>
        <dbReference type="PROSITE" id="PS51704"/>
    </source>
</evidence>
<name>A0A6B8RDM9_9BACL</name>
<keyword evidence="3" id="KW-1185">Reference proteome</keyword>
<reference evidence="3" key="1">
    <citation type="submission" date="2018-11" db="EMBL/GenBank/DDBJ databases">
        <title>Complete genome sequence of Paenibacillus sp. ML311-T8.</title>
        <authorList>
            <person name="Nam Y.-D."/>
            <person name="Kang J."/>
            <person name="Chung W.-H."/>
            <person name="Park Y.S."/>
        </authorList>
    </citation>
    <scope>NUCLEOTIDE SEQUENCE [LARGE SCALE GENOMIC DNA]</scope>
    <source>
        <strain evidence="3">ML311-T8</strain>
    </source>
</reference>
<dbReference type="Proteomes" id="UP000426246">
    <property type="component" value="Chromosome"/>
</dbReference>
<dbReference type="OrthoDB" id="384721at2"/>
<dbReference type="PROSITE" id="PS51704">
    <property type="entry name" value="GP_PDE"/>
    <property type="match status" value="1"/>
</dbReference>
<dbReference type="InterPro" id="IPR017946">
    <property type="entry name" value="PLC-like_Pdiesterase_TIM-brl"/>
</dbReference>
<dbReference type="PANTHER" id="PTHR46211:SF1">
    <property type="entry name" value="GLYCEROPHOSPHODIESTER PHOSPHODIESTERASE, CYTOPLASMIC"/>
    <property type="match status" value="1"/>
</dbReference>
<dbReference type="Pfam" id="PF03009">
    <property type="entry name" value="GDPD"/>
    <property type="match status" value="1"/>
</dbReference>
<sequence length="240" mass="26899">MLNIGHRGAAGEAPENTLASFLLAIKQGATAIELDVHVSADGEIVVCHDATIDRTTDSRGAIADLTVEQLKQADAGRWFNKAFTNERIPLLGEVFDAMPVDFPINVEIKSNKHPQVVQKLIALMQNKARTNSVIVSSFGYEVLYALKRAEPEIRIGLLYDKPIDYRALAEWNKVKLYSLHPHYKLVNHDYAKDVIAQGYMLYPWTIDNEVRMKELIENQVSGIITNFPGRLNQLLVASDQ</sequence>
<dbReference type="GO" id="GO:0006629">
    <property type="term" value="P:lipid metabolic process"/>
    <property type="evidence" value="ECO:0007669"/>
    <property type="project" value="InterPro"/>
</dbReference>
<dbReference type="RefSeq" id="WP_155699548.1">
    <property type="nucleotide sequence ID" value="NZ_CP034235.1"/>
</dbReference>
<accession>A0A6B8RDM9</accession>
<gene>
    <name evidence="2" type="ORF">EHS13_06410</name>
</gene>
<dbReference type="AlphaFoldDB" id="A0A6B8RDM9"/>
<dbReference type="Gene3D" id="3.20.20.190">
    <property type="entry name" value="Phosphatidylinositol (PI) phosphodiesterase"/>
    <property type="match status" value="1"/>
</dbReference>
<dbReference type="GO" id="GO:0008081">
    <property type="term" value="F:phosphoric diester hydrolase activity"/>
    <property type="evidence" value="ECO:0007669"/>
    <property type="project" value="InterPro"/>
</dbReference>
<feature type="domain" description="GP-PDE" evidence="1">
    <location>
        <begin position="1"/>
        <end position="235"/>
    </location>
</feature>
<evidence type="ECO:0000313" key="3">
    <source>
        <dbReference type="Proteomes" id="UP000426246"/>
    </source>
</evidence>
<protein>
    <submittedName>
        <fullName evidence="2">Glycerophosphodiester phosphodiesterase</fullName>
    </submittedName>
</protein>
<proteinExistence type="predicted"/>
<organism evidence="2 3">
    <name type="scientific">Paenibacillus psychroresistens</name>
    <dbReference type="NCBI Taxonomy" id="1778678"/>
    <lineage>
        <taxon>Bacteria</taxon>
        <taxon>Bacillati</taxon>
        <taxon>Bacillota</taxon>
        <taxon>Bacilli</taxon>
        <taxon>Bacillales</taxon>
        <taxon>Paenibacillaceae</taxon>
        <taxon>Paenibacillus</taxon>
    </lineage>
</organism>
<dbReference type="InterPro" id="IPR030395">
    <property type="entry name" value="GP_PDE_dom"/>
</dbReference>
<dbReference type="SUPFAM" id="SSF51695">
    <property type="entry name" value="PLC-like phosphodiesterases"/>
    <property type="match status" value="1"/>
</dbReference>
<evidence type="ECO:0000313" key="2">
    <source>
        <dbReference type="EMBL" id="QGQ94541.1"/>
    </source>
</evidence>
<dbReference type="EMBL" id="CP034235">
    <property type="protein sequence ID" value="QGQ94541.1"/>
    <property type="molecule type" value="Genomic_DNA"/>
</dbReference>
<dbReference type="PANTHER" id="PTHR46211">
    <property type="entry name" value="GLYCEROPHOSPHORYL DIESTER PHOSPHODIESTERASE"/>
    <property type="match status" value="1"/>
</dbReference>